<evidence type="ECO:0000313" key="4">
    <source>
        <dbReference type="Proteomes" id="UP000306102"/>
    </source>
</evidence>
<evidence type="ECO:0000313" key="3">
    <source>
        <dbReference type="EMBL" id="THG16055.1"/>
    </source>
</evidence>
<dbReference type="Pfam" id="PF01535">
    <property type="entry name" value="PPR"/>
    <property type="match status" value="1"/>
</dbReference>
<organism evidence="3 4">
    <name type="scientific">Camellia sinensis var. sinensis</name>
    <name type="common">China tea</name>
    <dbReference type="NCBI Taxonomy" id="542762"/>
    <lineage>
        <taxon>Eukaryota</taxon>
        <taxon>Viridiplantae</taxon>
        <taxon>Streptophyta</taxon>
        <taxon>Embryophyta</taxon>
        <taxon>Tracheophyta</taxon>
        <taxon>Spermatophyta</taxon>
        <taxon>Magnoliopsida</taxon>
        <taxon>eudicotyledons</taxon>
        <taxon>Gunneridae</taxon>
        <taxon>Pentapetalae</taxon>
        <taxon>asterids</taxon>
        <taxon>Ericales</taxon>
        <taxon>Theaceae</taxon>
        <taxon>Camellia</taxon>
    </lineage>
</organism>
<evidence type="ECO:0008006" key="5">
    <source>
        <dbReference type="Google" id="ProtNLM"/>
    </source>
</evidence>
<dbReference type="GO" id="GO:0005737">
    <property type="term" value="C:cytoplasm"/>
    <property type="evidence" value="ECO:0007669"/>
    <property type="project" value="UniProtKB-ARBA"/>
</dbReference>
<dbReference type="Gene3D" id="1.25.40.10">
    <property type="entry name" value="Tetratricopeptide repeat domain"/>
    <property type="match status" value="1"/>
</dbReference>
<dbReference type="AlphaFoldDB" id="A0A4S4EJ97"/>
<sequence>MGGGAWPFLVGGHTGLVGEGRKHFSQMSKVYNLEPQTEQYGCMVDLLGRAGLINEAEEFIKNMPIEPDAFVQGPLLGACKIHGKVELAEIVMDKLVRIEPERDGAYILMPNIYSSANKWRDAIKLRKALKERNAKKTPGCIVHACTSHDSARTHVAASEISQWHHLRRKNEVPGYP</sequence>
<dbReference type="PANTHER" id="PTHR47926">
    <property type="entry name" value="PENTATRICOPEPTIDE REPEAT-CONTAINING PROTEIN"/>
    <property type="match status" value="1"/>
</dbReference>
<dbReference type="Pfam" id="PF20431">
    <property type="entry name" value="E_motif"/>
    <property type="match status" value="1"/>
</dbReference>
<comment type="similarity">
    <text evidence="2">Belongs to the PPR family. PCMP-E subfamily.</text>
</comment>
<comment type="caution">
    <text evidence="3">The sequence shown here is derived from an EMBL/GenBank/DDBJ whole genome shotgun (WGS) entry which is preliminary data.</text>
</comment>
<protein>
    <recommendedName>
        <fullName evidence="5">Pentatricopeptide repeat-containing protein</fullName>
    </recommendedName>
</protein>
<dbReference type="InterPro" id="IPR002885">
    <property type="entry name" value="PPR_rpt"/>
</dbReference>
<reference evidence="3 4" key="1">
    <citation type="journal article" date="2018" name="Proc. Natl. Acad. Sci. U.S.A.">
        <title>Draft genome sequence of Camellia sinensis var. sinensis provides insights into the evolution of the tea genome and tea quality.</title>
        <authorList>
            <person name="Wei C."/>
            <person name="Yang H."/>
            <person name="Wang S."/>
            <person name="Zhao J."/>
            <person name="Liu C."/>
            <person name="Gao L."/>
            <person name="Xia E."/>
            <person name="Lu Y."/>
            <person name="Tai Y."/>
            <person name="She G."/>
            <person name="Sun J."/>
            <person name="Cao H."/>
            <person name="Tong W."/>
            <person name="Gao Q."/>
            <person name="Li Y."/>
            <person name="Deng W."/>
            <person name="Jiang X."/>
            <person name="Wang W."/>
            <person name="Chen Q."/>
            <person name="Zhang S."/>
            <person name="Li H."/>
            <person name="Wu J."/>
            <person name="Wang P."/>
            <person name="Li P."/>
            <person name="Shi C."/>
            <person name="Zheng F."/>
            <person name="Jian J."/>
            <person name="Huang B."/>
            <person name="Shan D."/>
            <person name="Shi M."/>
            <person name="Fang C."/>
            <person name="Yue Y."/>
            <person name="Li F."/>
            <person name="Li D."/>
            <person name="Wei S."/>
            <person name="Han B."/>
            <person name="Jiang C."/>
            <person name="Yin Y."/>
            <person name="Xia T."/>
            <person name="Zhang Z."/>
            <person name="Bennetzen J.L."/>
            <person name="Zhao S."/>
            <person name="Wan X."/>
        </authorList>
    </citation>
    <scope>NUCLEOTIDE SEQUENCE [LARGE SCALE GENOMIC DNA]</scope>
    <source>
        <strain evidence="4">cv. Shuchazao</strain>
        <tissue evidence="3">Leaf</tissue>
    </source>
</reference>
<dbReference type="GO" id="GO:0003723">
    <property type="term" value="F:RNA binding"/>
    <property type="evidence" value="ECO:0007669"/>
    <property type="project" value="InterPro"/>
</dbReference>
<gene>
    <name evidence="3" type="ORF">TEA_005590</name>
</gene>
<name>A0A4S4EJ97_CAMSN</name>
<dbReference type="InterPro" id="IPR046960">
    <property type="entry name" value="PPR_At4g14850-like_plant"/>
</dbReference>
<proteinExistence type="inferred from homology"/>
<keyword evidence="1" id="KW-0677">Repeat</keyword>
<evidence type="ECO:0000256" key="1">
    <source>
        <dbReference type="ARBA" id="ARBA00022737"/>
    </source>
</evidence>
<dbReference type="InterPro" id="IPR011990">
    <property type="entry name" value="TPR-like_helical_dom_sf"/>
</dbReference>
<dbReference type="GO" id="GO:0009451">
    <property type="term" value="P:RNA modification"/>
    <property type="evidence" value="ECO:0007669"/>
    <property type="project" value="InterPro"/>
</dbReference>
<keyword evidence="4" id="KW-1185">Reference proteome</keyword>
<dbReference type="EMBL" id="SDRB02004307">
    <property type="protein sequence ID" value="THG16055.1"/>
    <property type="molecule type" value="Genomic_DNA"/>
</dbReference>
<evidence type="ECO:0000256" key="2">
    <source>
        <dbReference type="ARBA" id="ARBA00061659"/>
    </source>
</evidence>
<dbReference type="InterPro" id="IPR046848">
    <property type="entry name" value="E_motif"/>
</dbReference>
<dbReference type="FunFam" id="1.25.40.10:FF:000797">
    <property type="entry name" value="Pentatricopeptide repeat-containing protein chloroplastic"/>
    <property type="match status" value="1"/>
</dbReference>
<dbReference type="Proteomes" id="UP000306102">
    <property type="component" value="Unassembled WGS sequence"/>
</dbReference>
<accession>A0A4S4EJ97</accession>